<feature type="domain" description="Sulfotransferase" evidence="1">
    <location>
        <begin position="4"/>
        <end position="291"/>
    </location>
</feature>
<organism evidence="2 3">
    <name type="scientific">Winogradskyella echinorum</name>
    <dbReference type="NCBI Taxonomy" id="538189"/>
    <lineage>
        <taxon>Bacteria</taxon>
        <taxon>Pseudomonadati</taxon>
        <taxon>Bacteroidota</taxon>
        <taxon>Flavobacteriia</taxon>
        <taxon>Flavobacteriales</taxon>
        <taxon>Flavobacteriaceae</taxon>
        <taxon>Winogradskyella</taxon>
    </lineage>
</organism>
<keyword evidence="3" id="KW-1185">Reference proteome</keyword>
<dbReference type="EMBL" id="JACOME010000002">
    <property type="protein sequence ID" value="MBC3846950.1"/>
    <property type="molecule type" value="Genomic_DNA"/>
</dbReference>
<name>A0ABR6Y3X4_9FLAO</name>
<dbReference type="InterPro" id="IPR027417">
    <property type="entry name" value="P-loop_NTPase"/>
</dbReference>
<dbReference type="Gene3D" id="3.40.50.300">
    <property type="entry name" value="P-loop containing nucleotide triphosphate hydrolases"/>
    <property type="match status" value="1"/>
</dbReference>
<proteinExistence type="predicted"/>
<dbReference type="RefSeq" id="WP_186846047.1">
    <property type="nucleotide sequence ID" value="NZ_JACOME010000002.1"/>
</dbReference>
<accession>A0ABR6Y3X4</accession>
<dbReference type="SUPFAM" id="SSF52540">
    <property type="entry name" value="P-loop containing nucleoside triphosphate hydrolases"/>
    <property type="match status" value="1"/>
</dbReference>
<evidence type="ECO:0000259" key="1">
    <source>
        <dbReference type="Pfam" id="PF00685"/>
    </source>
</evidence>
<reference evidence="2 3" key="1">
    <citation type="submission" date="2020-08" db="EMBL/GenBank/DDBJ databases">
        <title>Winogradskyella ouciana sp. nov., isolated from the hadal seawater of the Mariana Trench.</title>
        <authorList>
            <person name="He X."/>
        </authorList>
    </citation>
    <scope>NUCLEOTIDE SEQUENCE [LARGE SCALE GENOMIC DNA]</scope>
    <source>
        <strain evidence="2 3">KCTC 22026</strain>
    </source>
</reference>
<gene>
    <name evidence="2" type="ORF">H6H04_11210</name>
</gene>
<dbReference type="PANTHER" id="PTHR10704">
    <property type="entry name" value="CARBOHYDRATE SULFOTRANSFERASE"/>
    <property type="match status" value="1"/>
</dbReference>
<protein>
    <submittedName>
        <fullName evidence="2">Sulfotransferase domain-containing protein</fullName>
    </submittedName>
</protein>
<dbReference type="Proteomes" id="UP000607435">
    <property type="component" value="Unassembled WGS sequence"/>
</dbReference>
<sequence length="303" mass="36320">MGKKPILISGIHRSGSTWVGKVVAKSKNVKYVSEPFNVAMKDYVPPFDEWYKYVSSNSEQQEQDVIKRYLDKRIYLNRDFILNRLQRMNSIQKLKYLVRDSFERLNKRSLLKDPIALFSAEWIFNQYNCDVVILIRHPAAFYLSIKEKDWTFNFENLAKQPLILDGPLKEFKDTIQNMCSTENSLIEQAVLIWNCIYTQVYNYQRKYSDKWHFLKHEDLSRKPLHEFEEMFNFLNLNFDSQVKSYILKTTTSNNDSLLERNSINNITKWQKKLTEDEISYIKKETESVWRLFYTNDDWLSTTK</sequence>
<evidence type="ECO:0000313" key="2">
    <source>
        <dbReference type="EMBL" id="MBC3846950.1"/>
    </source>
</evidence>
<comment type="caution">
    <text evidence="2">The sequence shown here is derived from an EMBL/GenBank/DDBJ whole genome shotgun (WGS) entry which is preliminary data.</text>
</comment>
<dbReference type="InterPro" id="IPR000863">
    <property type="entry name" value="Sulfotransferase_dom"/>
</dbReference>
<evidence type="ECO:0000313" key="3">
    <source>
        <dbReference type="Proteomes" id="UP000607435"/>
    </source>
</evidence>
<dbReference type="Pfam" id="PF00685">
    <property type="entry name" value="Sulfotransfer_1"/>
    <property type="match status" value="1"/>
</dbReference>
<dbReference type="PANTHER" id="PTHR10704:SF44">
    <property type="entry name" value="LD35051P-RELATED"/>
    <property type="match status" value="1"/>
</dbReference>
<dbReference type="InterPro" id="IPR051135">
    <property type="entry name" value="Gal/GlcNAc/GalNAc_ST"/>
</dbReference>